<keyword evidence="3" id="KW-0547">Nucleotide-binding</keyword>
<proteinExistence type="inferred from homology"/>
<dbReference type="PANTHER" id="PTHR45797">
    <property type="entry name" value="RAD54-LIKE"/>
    <property type="match status" value="1"/>
</dbReference>
<evidence type="ECO:0000313" key="10">
    <source>
        <dbReference type="Proteomes" id="UP000653305"/>
    </source>
</evidence>
<evidence type="ECO:0000256" key="8">
    <source>
        <dbReference type="SAM" id="Coils"/>
    </source>
</evidence>
<evidence type="ECO:0000256" key="1">
    <source>
        <dbReference type="ARBA" id="ARBA00004123"/>
    </source>
</evidence>
<keyword evidence="8" id="KW-0175">Coiled coil</keyword>
<gene>
    <name evidence="9" type="ORF">PHJA_002713500</name>
</gene>
<dbReference type="AlphaFoldDB" id="A0A830DCB0"/>
<dbReference type="GO" id="GO:0005634">
    <property type="term" value="C:nucleus"/>
    <property type="evidence" value="ECO:0007669"/>
    <property type="project" value="UniProtKB-SubCell"/>
</dbReference>
<evidence type="ECO:0000313" key="9">
    <source>
        <dbReference type="EMBL" id="GFQ05694.1"/>
    </source>
</evidence>
<feature type="coiled-coil region" evidence="8">
    <location>
        <begin position="23"/>
        <end position="91"/>
    </location>
</feature>
<dbReference type="GO" id="GO:0004386">
    <property type="term" value="F:helicase activity"/>
    <property type="evidence" value="ECO:0007669"/>
    <property type="project" value="UniProtKB-KW"/>
</dbReference>
<keyword evidence="10" id="KW-1185">Reference proteome</keyword>
<protein>
    <submittedName>
        <fullName evidence="9">Protein chromatin remodeling 20</fullName>
    </submittedName>
</protein>
<evidence type="ECO:0000256" key="5">
    <source>
        <dbReference type="ARBA" id="ARBA00022840"/>
    </source>
</evidence>
<keyword evidence="4" id="KW-0347">Helicase</keyword>
<comment type="caution">
    <text evidence="9">The sequence shown here is derived from an EMBL/GenBank/DDBJ whole genome shotgun (WGS) entry which is preliminary data.</text>
</comment>
<dbReference type="GO" id="GO:0016887">
    <property type="term" value="F:ATP hydrolysis activity"/>
    <property type="evidence" value="ECO:0007669"/>
    <property type="project" value="InterPro"/>
</dbReference>
<organism evidence="9 10">
    <name type="scientific">Phtheirospermum japonicum</name>
    <dbReference type="NCBI Taxonomy" id="374723"/>
    <lineage>
        <taxon>Eukaryota</taxon>
        <taxon>Viridiplantae</taxon>
        <taxon>Streptophyta</taxon>
        <taxon>Embryophyta</taxon>
        <taxon>Tracheophyta</taxon>
        <taxon>Spermatophyta</taxon>
        <taxon>Magnoliopsida</taxon>
        <taxon>eudicotyledons</taxon>
        <taxon>Gunneridae</taxon>
        <taxon>Pentapetalae</taxon>
        <taxon>asterids</taxon>
        <taxon>lamiids</taxon>
        <taxon>Lamiales</taxon>
        <taxon>Orobanchaceae</taxon>
        <taxon>Orobanchaceae incertae sedis</taxon>
        <taxon>Phtheirospermum</taxon>
    </lineage>
</organism>
<dbReference type="EMBL" id="BMAC01001110">
    <property type="protein sequence ID" value="GFQ05694.1"/>
    <property type="molecule type" value="Genomic_DNA"/>
</dbReference>
<keyword evidence="4" id="KW-0378">Hydrolase</keyword>
<keyword evidence="5" id="KW-0067">ATP-binding</keyword>
<dbReference type="PANTHER" id="PTHR45797:SF1">
    <property type="entry name" value="HELICASE ARIP4"/>
    <property type="match status" value="1"/>
</dbReference>
<keyword evidence="6" id="KW-0238">DNA-binding</keyword>
<evidence type="ECO:0000256" key="4">
    <source>
        <dbReference type="ARBA" id="ARBA00022806"/>
    </source>
</evidence>
<evidence type="ECO:0000256" key="3">
    <source>
        <dbReference type="ARBA" id="ARBA00022741"/>
    </source>
</evidence>
<dbReference type="GO" id="GO:0003677">
    <property type="term" value="F:DNA binding"/>
    <property type="evidence" value="ECO:0007669"/>
    <property type="project" value="UniProtKB-KW"/>
</dbReference>
<name>A0A830DCB0_9LAMI</name>
<dbReference type="OrthoDB" id="2020972at2759"/>
<keyword evidence="7" id="KW-0539">Nucleus</keyword>
<dbReference type="GO" id="GO:0005524">
    <property type="term" value="F:ATP binding"/>
    <property type="evidence" value="ECO:0007669"/>
    <property type="project" value="UniProtKB-KW"/>
</dbReference>
<evidence type="ECO:0000256" key="2">
    <source>
        <dbReference type="ARBA" id="ARBA00007025"/>
    </source>
</evidence>
<dbReference type="Proteomes" id="UP000653305">
    <property type="component" value="Unassembled WGS sequence"/>
</dbReference>
<accession>A0A830DCB0</accession>
<dbReference type="InterPro" id="IPR044574">
    <property type="entry name" value="ARIP4-like"/>
</dbReference>
<comment type="subcellular location">
    <subcellularLocation>
        <location evidence="1">Nucleus</location>
    </subcellularLocation>
</comment>
<evidence type="ECO:0000256" key="7">
    <source>
        <dbReference type="ARBA" id="ARBA00023242"/>
    </source>
</evidence>
<sequence>MNYHRPITLRPRNLLTKAKALKRKVALQRCEALSQHISELEKNIEQTKREILDKAVAEEMETLKEEWEVTLDELETESAHLLEQLNGAGVELSSLYKWIEKQVPNGCCTETWKNTTHWAGTQMPSDVISSVAQAEEYLQTHRPVRRIESKLFAFKINEKLVRKRTELLYAIS</sequence>
<reference evidence="9" key="1">
    <citation type="submission" date="2020-07" db="EMBL/GenBank/DDBJ databases">
        <title>Ethylene signaling mediates host invasion by parasitic plants.</title>
        <authorList>
            <person name="Yoshida S."/>
        </authorList>
    </citation>
    <scope>NUCLEOTIDE SEQUENCE</scope>
    <source>
        <strain evidence="9">Okayama</strain>
    </source>
</reference>
<comment type="similarity">
    <text evidence="2">Belongs to the SNF2/RAD54 helicase family.</text>
</comment>
<evidence type="ECO:0000256" key="6">
    <source>
        <dbReference type="ARBA" id="ARBA00023125"/>
    </source>
</evidence>